<gene>
    <name evidence="2" type="ORF">HAP48_018700</name>
</gene>
<accession>A0A973W001</accession>
<reference evidence="2" key="1">
    <citation type="submission" date="2020-06" db="EMBL/GenBank/DDBJ databases">
        <title>Whole Genome Sequence of Bradyrhizobium sp. Strain 1S1.</title>
        <authorList>
            <person name="Bromfield E.S.P."/>
            <person name="Cloutier S."/>
        </authorList>
    </citation>
    <scope>NUCLEOTIDE SEQUENCE [LARGE SCALE GENOMIC DNA]</scope>
    <source>
        <strain evidence="2">1S1</strain>
    </source>
</reference>
<proteinExistence type="predicted"/>
<dbReference type="AlphaFoldDB" id="A0A973W001"/>
<comment type="caution">
    <text evidence="2">The sequence shown here is derived from an EMBL/GenBank/DDBJ whole genome shotgun (WGS) entry which is preliminary data.</text>
</comment>
<feature type="compositionally biased region" description="Gly residues" evidence="1">
    <location>
        <begin position="171"/>
        <end position="180"/>
    </location>
</feature>
<name>A0A973W001_9BRAD</name>
<organism evidence="2">
    <name type="scientific">Bradyrhizobium septentrionale</name>
    <dbReference type="NCBI Taxonomy" id="1404411"/>
    <lineage>
        <taxon>Bacteria</taxon>
        <taxon>Pseudomonadati</taxon>
        <taxon>Pseudomonadota</taxon>
        <taxon>Alphaproteobacteria</taxon>
        <taxon>Hyphomicrobiales</taxon>
        <taxon>Nitrobacteraceae</taxon>
        <taxon>Bradyrhizobium</taxon>
    </lineage>
</organism>
<dbReference type="RefSeq" id="WP_166204367.1">
    <property type="nucleotide sequence ID" value="NZ_CP088285.1"/>
</dbReference>
<dbReference type="EMBL" id="JAAOLE020000001">
    <property type="protein sequence ID" value="NVI44943.1"/>
    <property type="molecule type" value="Genomic_DNA"/>
</dbReference>
<protein>
    <submittedName>
        <fullName evidence="2">Uncharacterized protein</fullName>
    </submittedName>
</protein>
<feature type="region of interest" description="Disordered" evidence="1">
    <location>
        <begin position="169"/>
        <end position="196"/>
    </location>
</feature>
<evidence type="ECO:0000256" key="1">
    <source>
        <dbReference type="SAM" id="MobiDB-lite"/>
    </source>
</evidence>
<sequence length="196" mass="21473">MSNEEDIGGDDQPPAGDRFITVTEFAAFADYTPTYIRQLQREGSLPRGSRGMIPFIAGVRALIRFLRDCERRSSKSAADSRVRDARAREIELRNLENERRLVQVEDVNGLVDEMVGTFRSELAGLAPRVTRDLSFRRTIDRALHDILHRLADAFNEKAYLLGARSAAAGAVQGGDPGRMGSGEQDLPSHGGSTGSA</sequence>
<evidence type="ECO:0000313" key="2">
    <source>
        <dbReference type="EMBL" id="NVI44943.1"/>
    </source>
</evidence>